<sequence length="41" mass="4677">MTRTMPIALTIMIANPKTHDMLVEIRKKCHLTGRNLANLTQ</sequence>
<gene>
    <name evidence="1" type="ORF">AB3K24_04090</name>
</gene>
<dbReference type="EMBL" id="JBFPER010000001">
    <property type="protein sequence ID" value="MEX0380527.1"/>
    <property type="molecule type" value="Genomic_DNA"/>
</dbReference>
<proteinExistence type="predicted"/>
<evidence type="ECO:0000313" key="2">
    <source>
        <dbReference type="Proteomes" id="UP001556617"/>
    </source>
</evidence>
<organism evidence="1 2">
    <name type="scientific">Leuconostoc aquikimchii</name>
    <dbReference type="NCBI Taxonomy" id="3236804"/>
    <lineage>
        <taxon>Bacteria</taxon>
        <taxon>Bacillati</taxon>
        <taxon>Bacillota</taxon>
        <taxon>Bacilli</taxon>
        <taxon>Lactobacillales</taxon>
        <taxon>Lactobacillaceae</taxon>
        <taxon>Leuconostoc</taxon>
    </lineage>
</organism>
<name>A0ABV3S240_9LACO</name>
<dbReference type="RefSeq" id="WP_367973927.1">
    <property type="nucleotide sequence ID" value="NZ_JBFPEQ010000001.1"/>
</dbReference>
<reference evidence="1 2" key="1">
    <citation type="submission" date="2024-07" db="EMBL/GenBank/DDBJ databases">
        <authorList>
            <person name="Yun M."/>
        </authorList>
    </citation>
    <scope>NUCLEOTIDE SEQUENCE [LARGE SCALE GENOMIC DNA]</scope>
    <source>
        <strain evidence="1 2">MS01</strain>
    </source>
</reference>
<accession>A0ABV3S240</accession>
<keyword evidence="2" id="KW-1185">Reference proteome</keyword>
<comment type="caution">
    <text evidence="1">The sequence shown here is derived from an EMBL/GenBank/DDBJ whole genome shotgun (WGS) entry which is preliminary data.</text>
</comment>
<protein>
    <submittedName>
        <fullName evidence="1">Uncharacterized protein</fullName>
    </submittedName>
</protein>
<evidence type="ECO:0000313" key="1">
    <source>
        <dbReference type="EMBL" id="MEX0380527.1"/>
    </source>
</evidence>
<dbReference type="Proteomes" id="UP001556617">
    <property type="component" value="Unassembled WGS sequence"/>
</dbReference>